<dbReference type="HOGENOM" id="CLU_090968_1_0_6"/>
<comment type="similarity">
    <text evidence="4 8">Belongs to the type-II 3-dehydroquinase family.</text>
</comment>
<dbReference type="InterPro" id="IPR036441">
    <property type="entry name" value="DHquinase_II_sf"/>
</dbReference>
<dbReference type="NCBIfam" id="NF003805">
    <property type="entry name" value="PRK05395.1-2"/>
    <property type="match status" value="1"/>
</dbReference>
<dbReference type="PANTHER" id="PTHR21272:SF3">
    <property type="entry name" value="CATABOLIC 3-DEHYDROQUINASE"/>
    <property type="match status" value="1"/>
</dbReference>
<feature type="binding site" evidence="8">
    <location>
        <begin position="150"/>
        <end position="151"/>
    </location>
    <ligand>
        <name>substrate</name>
    </ligand>
</feature>
<reference evidence="10" key="1">
    <citation type="journal article" date="2014" name="Genome Announc.">
        <title>Full-genome sequence of the plant growth-promoting bacterium Pseudomonas protegens CHA0.</title>
        <authorList>
            <person name="Jousset A."/>
            <person name="Schuldes J."/>
            <person name="Keel C."/>
            <person name="Maurhofer M."/>
            <person name="Daniel R."/>
            <person name="Scheu S."/>
            <person name="Thuermer A."/>
        </authorList>
    </citation>
    <scope>NUCLEOTIDE SEQUENCE [LARGE SCALE GENOMIC DNA]</scope>
    <source>
        <strain evidence="10">DSM 19095 / LMG 27888 / CFBP 6595 / CHA0</strain>
    </source>
</reference>
<dbReference type="NCBIfam" id="NF003807">
    <property type="entry name" value="PRK05395.1-4"/>
    <property type="match status" value="1"/>
</dbReference>
<feature type="active site" description="Proton donor" evidence="8">
    <location>
        <position position="149"/>
    </location>
</feature>
<evidence type="ECO:0000256" key="5">
    <source>
        <dbReference type="ARBA" id="ARBA00011193"/>
    </source>
</evidence>
<dbReference type="AlphaFoldDB" id="A0A2C9EFR0"/>
<comment type="function">
    <text evidence="2 8">Catalyzes a trans-dehydration via an enolate intermediate.</text>
</comment>
<dbReference type="InterPro" id="IPR018509">
    <property type="entry name" value="DHquinase_II_CS"/>
</dbReference>
<dbReference type="GO" id="GO:0009073">
    <property type="term" value="P:aromatic amino acid family biosynthetic process"/>
    <property type="evidence" value="ECO:0007669"/>
    <property type="project" value="UniProtKB-KW"/>
</dbReference>
<feature type="site" description="Transition state stabilizer" evidence="8">
    <location>
        <position position="66"/>
    </location>
</feature>
<keyword evidence="7 8" id="KW-0456">Lyase</keyword>
<dbReference type="Gene3D" id="3.40.50.9100">
    <property type="entry name" value="Dehydroquinase, class II"/>
    <property type="match status" value="1"/>
</dbReference>
<feature type="binding site" evidence="8">
    <location>
        <position position="160"/>
    </location>
    <ligand>
        <name>substrate</name>
    </ligand>
</feature>
<gene>
    <name evidence="9" type="primary">aroQ1</name>
    <name evidence="8" type="synonym">aroQ</name>
    <name evidence="9" type="ORF">PFLCHA0_c06830</name>
</gene>
<dbReference type="HAMAP" id="MF_00169">
    <property type="entry name" value="AroQ"/>
    <property type="match status" value="1"/>
</dbReference>
<dbReference type="SUPFAM" id="SSF52304">
    <property type="entry name" value="Type II 3-dehydroquinate dehydratase"/>
    <property type="match status" value="1"/>
</dbReference>
<evidence type="ECO:0000313" key="9">
    <source>
        <dbReference type="EMBL" id="AGL82482.1"/>
    </source>
</evidence>
<evidence type="ECO:0000256" key="7">
    <source>
        <dbReference type="ARBA" id="ARBA00023239"/>
    </source>
</evidence>
<evidence type="ECO:0000256" key="6">
    <source>
        <dbReference type="ARBA" id="ARBA00012060"/>
    </source>
</evidence>
<keyword evidence="8" id="KW-0028">Amino-acid biosynthesis</keyword>
<dbReference type="eggNOG" id="COG0757">
    <property type="taxonomic scope" value="Bacteria"/>
</dbReference>
<dbReference type="PROSITE" id="PS01029">
    <property type="entry name" value="DEHYDROQUINASE_II"/>
    <property type="match status" value="1"/>
</dbReference>
<dbReference type="NCBIfam" id="NF003806">
    <property type="entry name" value="PRK05395.1-3"/>
    <property type="match status" value="1"/>
</dbReference>
<dbReference type="EMBL" id="CP003190">
    <property type="protein sequence ID" value="AGL82482.1"/>
    <property type="molecule type" value="Genomic_DNA"/>
</dbReference>
<keyword evidence="8" id="KW-0057">Aromatic amino acid biosynthesis</keyword>
<organism evidence="9 10">
    <name type="scientific">Pseudomonas protegens (strain DSM 19095 / LMG 27888 / CFBP 6595 / CHA0)</name>
    <dbReference type="NCBI Taxonomy" id="1124983"/>
    <lineage>
        <taxon>Bacteria</taxon>
        <taxon>Pseudomonadati</taxon>
        <taxon>Pseudomonadota</taxon>
        <taxon>Gammaproteobacteria</taxon>
        <taxon>Pseudomonadales</taxon>
        <taxon>Pseudomonadaceae</taxon>
        <taxon>Pseudomonas</taxon>
    </lineage>
</organism>
<dbReference type="CDD" id="cd00466">
    <property type="entry name" value="DHQase_II"/>
    <property type="match status" value="1"/>
</dbReference>
<dbReference type="UniPathway" id="UPA00053">
    <property type="reaction ID" value="UER00086"/>
</dbReference>
<evidence type="ECO:0000256" key="8">
    <source>
        <dbReference type="HAMAP-Rule" id="MF_00169"/>
    </source>
</evidence>
<dbReference type="GO" id="GO:0008652">
    <property type="term" value="P:amino acid biosynthetic process"/>
    <property type="evidence" value="ECO:0007669"/>
    <property type="project" value="UniProtKB-KW"/>
</dbReference>
<dbReference type="Pfam" id="PF01220">
    <property type="entry name" value="DHquinase_II"/>
    <property type="match status" value="1"/>
</dbReference>
<evidence type="ECO:0000256" key="2">
    <source>
        <dbReference type="ARBA" id="ARBA00003924"/>
    </source>
</evidence>
<feature type="active site" description="Proton acceptor" evidence="8">
    <location>
        <position position="71"/>
    </location>
</feature>
<accession>A0A2C9EFR0</accession>
<dbReference type="GO" id="GO:0009423">
    <property type="term" value="P:chorismate biosynthetic process"/>
    <property type="evidence" value="ECO:0007669"/>
    <property type="project" value="UniProtKB-UniRule"/>
</dbReference>
<dbReference type="KEGG" id="pprc:PFLCHA0_c06830"/>
<comment type="catalytic activity">
    <reaction evidence="1 8">
        <text>3-dehydroquinate = 3-dehydroshikimate + H2O</text>
        <dbReference type="Rhea" id="RHEA:21096"/>
        <dbReference type="ChEBI" id="CHEBI:15377"/>
        <dbReference type="ChEBI" id="CHEBI:16630"/>
        <dbReference type="ChEBI" id="CHEBI:32364"/>
        <dbReference type="EC" id="4.2.1.10"/>
    </reaction>
</comment>
<sequence>MTGFNLSVTYFAQTSVIVLAIAENWTVIKSFRHSRRVLTTAPDNKEQPMATLLVLHGPNLNLLGTREPGVYGATTLAQINQDLEQRARDAGHHLQYLQSNAEYELIERIHAARDEGVDFILINPAAFTHTSVALRDALLAVSIPFIEVHLSNVHKREPFRHHSYFSDVAVGVICGLGASGYRLALEAALEQLERQANA</sequence>
<dbReference type="NCBIfam" id="NF003804">
    <property type="entry name" value="PRK05395.1-1"/>
    <property type="match status" value="1"/>
</dbReference>
<dbReference type="PANTHER" id="PTHR21272">
    <property type="entry name" value="CATABOLIC 3-DEHYDROQUINASE"/>
    <property type="match status" value="1"/>
</dbReference>
<dbReference type="EC" id="4.2.1.10" evidence="6 8"/>
<feature type="binding site" evidence="8">
    <location>
        <position position="136"/>
    </location>
    <ligand>
        <name>substrate</name>
    </ligand>
</feature>
<dbReference type="GO" id="GO:0003855">
    <property type="term" value="F:3-dehydroquinate dehydratase activity"/>
    <property type="evidence" value="ECO:0007669"/>
    <property type="project" value="UniProtKB-UniRule"/>
</dbReference>
<evidence type="ECO:0000256" key="1">
    <source>
        <dbReference type="ARBA" id="ARBA00001864"/>
    </source>
</evidence>
<proteinExistence type="inferred from homology"/>
<comment type="subunit">
    <text evidence="5 8">Homododecamer.</text>
</comment>
<name>A0A2C9EFR0_PSEPH</name>
<dbReference type="Proteomes" id="UP000013940">
    <property type="component" value="Chromosome"/>
</dbReference>
<evidence type="ECO:0000256" key="3">
    <source>
        <dbReference type="ARBA" id="ARBA00004902"/>
    </source>
</evidence>
<feature type="binding site" evidence="8">
    <location>
        <position position="129"/>
    </location>
    <ligand>
        <name>substrate</name>
    </ligand>
</feature>
<feature type="binding site" evidence="8">
    <location>
        <position position="123"/>
    </location>
    <ligand>
        <name>substrate</name>
    </ligand>
</feature>
<comment type="pathway">
    <text evidence="3 8">Metabolic intermediate biosynthesis; chorismate biosynthesis; chorismate from D-erythrose 4-phosphate and phosphoenolpyruvate: step 3/7.</text>
</comment>
<protein>
    <recommendedName>
        <fullName evidence="6 8">3-dehydroquinate dehydratase</fullName>
        <shortName evidence="8">3-dehydroquinase</shortName>
        <ecNumber evidence="6 8">4.2.1.10</ecNumber>
    </recommendedName>
    <alternativeName>
        <fullName evidence="8">Type II DHQase</fullName>
    </alternativeName>
</protein>
<evidence type="ECO:0000256" key="4">
    <source>
        <dbReference type="ARBA" id="ARBA00011037"/>
    </source>
</evidence>
<evidence type="ECO:0000313" key="10">
    <source>
        <dbReference type="Proteomes" id="UP000013940"/>
    </source>
</evidence>
<dbReference type="GO" id="GO:0019631">
    <property type="term" value="P:quinate catabolic process"/>
    <property type="evidence" value="ECO:0007669"/>
    <property type="project" value="TreeGrafter"/>
</dbReference>
<dbReference type="InterPro" id="IPR001874">
    <property type="entry name" value="DHquinase_II"/>
</dbReference>
<dbReference type="NCBIfam" id="TIGR01088">
    <property type="entry name" value="aroQ"/>
    <property type="match status" value="1"/>
</dbReference>